<dbReference type="Pfam" id="PF05795">
    <property type="entry name" value="Plasmodium_Vir"/>
    <property type="match status" value="1"/>
</dbReference>
<dbReference type="EMBL" id="FLRI01000421">
    <property type="protein sequence ID" value="SBT84321.1"/>
    <property type="molecule type" value="Genomic_DNA"/>
</dbReference>
<feature type="compositionally biased region" description="Acidic residues" evidence="1">
    <location>
        <begin position="293"/>
        <end position="306"/>
    </location>
</feature>
<dbReference type="InterPro" id="IPR008780">
    <property type="entry name" value="Plasmodium_Vir"/>
</dbReference>
<dbReference type="VEuPathDB" id="PlasmoDB:POWCR01_000118600"/>
<keyword evidence="3" id="KW-1185">Reference proteome</keyword>
<evidence type="ECO:0000313" key="2">
    <source>
        <dbReference type="EMBL" id="SBT84321.1"/>
    </source>
</evidence>
<proteinExistence type="predicted"/>
<evidence type="ECO:0000313" key="3">
    <source>
        <dbReference type="Proteomes" id="UP000242942"/>
    </source>
</evidence>
<dbReference type="OrthoDB" id="388114at2759"/>
<accession>A0A1D3JEM5</accession>
<dbReference type="Proteomes" id="UP000242942">
    <property type="component" value="Unassembled WGS sequence"/>
</dbReference>
<protein>
    <submittedName>
        <fullName evidence="2">PIR protein</fullName>
    </submittedName>
</protein>
<name>A0A1D3JEM5_PLAOA</name>
<dbReference type="AlphaFoldDB" id="A0A1D3JEM5"/>
<sequence length="429" mass="50427">MTGMDPRYKHLPAYQFFEQLNSDEDVYDDCEKCYFTNYLETKYSWIKRVCCKLRKNIVIVYKPDNIKSIIGDKHCFDLNYWLYHEVYKHLEFKENHPDFYYIIDSLMEVWKQIKKDEYGDWSYFCNPDKTLSDMNFLKEVKALFDNAENYFPIMTEALESLTDACTKYFDYVAHNSKLYYRWRPICTNGKENVCSKYVSHFHRYSPGIITKKYSKWTLFWLYASNGCIQRLVSEVKKAKALPPVTELKYRESVELSSYEKRELSDSGSAGEAEEEEEDELLEEEEGATIYDNSDTEDVLSDDEEEQKDAKLYTTENLIGPDGKLIKEEPPAELMETEVPENSLFLILEKSIPFVFKNAIPMGSYTLGLTAMYGLFSKFDPINKYYSSKQDMEIDDPIFKNKEDAFLSEINDNLNFSSVDNDFSIGYQPL</sequence>
<reference evidence="2 3" key="1">
    <citation type="submission" date="2016-06" db="EMBL/GenBank/DDBJ databases">
        <authorList>
            <consortium name="Pathogen Informatics"/>
        </authorList>
    </citation>
    <scope>NUCLEOTIDE SEQUENCE [LARGE SCALE GENOMIC DNA]</scope>
    <source>
        <strain evidence="2">PocGH01</strain>
    </source>
</reference>
<dbReference type="VEuPathDB" id="PlasmoDB:PocGH01_00042400"/>
<evidence type="ECO:0000256" key="1">
    <source>
        <dbReference type="SAM" id="MobiDB-lite"/>
    </source>
</evidence>
<organism evidence="2 3">
    <name type="scientific">Plasmodium ovale</name>
    <name type="common">malaria parasite P. ovale</name>
    <dbReference type="NCBI Taxonomy" id="36330"/>
    <lineage>
        <taxon>Eukaryota</taxon>
        <taxon>Sar</taxon>
        <taxon>Alveolata</taxon>
        <taxon>Apicomplexa</taxon>
        <taxon>Aconoidasida</taxon>
        <taxon>Haemosporida</taxon>
        <taxon>Plasmodiidae</taxon>
        <taxon>Plasmodium</taxon>
        <taxon>Plasmodium (Plasmodium)</taxon>
    </lineage>
</organism>
<gene>
    <name evidence="2" type="primary">PocGH01_00042400</name>
    <name evidence="2" type="ORF">POCGH01_00042400</name>
</gene>
<feature type="compositionally biased region" description="Acidic residues" evidence="1">
    <location>
        <begin position="271"/>
        <end position="286"/>
    </location>
</feature>
<feature type="region of interest" description="Disordered" evidence="1">
    <location>
        <begin position="260"/>
        <end position="313"/>
    </location>
</feature>